<name>A0A2P5F410_TREOI</name>
<protein>
    <submittedName>
        <fullName evidence="1">Uncharacterized protein</fullName>
    </submittedName>
</protein>
<dbReference type="Proteomes" id="UP000237000">
    <property type="component" value="Unassembled WGS sequence"/>
</dbReference>
<organism evidence="1 2">
    <name type="scientific">Trema orientale</name>
    <name type="common">Charcoal tree</name>
    <name type="synonym">Celtis orientalis</name>
    <dbReference type="NCBI Taxonomy" id="63057"/>
    <lineage>
        <taxon>Eukaryota</taxon>
        <taxon>Viridiplantae</taxon>
        <taxon>Streptophyta</taxon>
        <taxon>Embryophyta</taxon>
        <taxon>Tracheophyta</taxon>
        <taxon>Spermatophyta</taxon>
        <taxon>Magnoliopsida</taxon>
        <taxon>eudicotyledons</taxon>
        <taxon>Gunneridae</taxon>
        <taxon>Pentapetalae</taxon>
        <taxon>rosids</taxon>
        <taxon>fabids</taxon>
        <taxon>Rosales</taxon>
        <taxon>Cannabaceae</taxon>
        <taxon>Trema</taxon>
    </lineage>
</organism>
<sequence length="82" mass="9568">MKSAIENLRVFSDKLREKGLPYLEASVRIEYFLTSQTLRGLRLNPNKVLPRISSNLEQKKRDCERSIKSLKVISDWKTQDST</sequence>
<gene>
    <name evidence="1" type="ORF">TorRG33x02_116250</name>
</gene>
<dbReference type="EMBL" id="JXTC01000064">
    <property type="protein sequence ID" value="PON92531.1"/>
    <property type="molecule type" value="Genomic_DNA"/>
</dbReference>
<proteinExistence type="predicted"/>
<evidence type="ECO:0000313" key="2">
    <source>
        <dbReference type="Proteomes" id="UP000237000"/>
    </source>
</evidence>
<evidence type="ECO:0000313" key="1">
    <source>
        <dbReference type="EMBL" id="PON92531.1"/>
    </source>
</evidence>
<reference evidence="2" key="1">
    <citation type="submission" date="2016-06" db="EMBL/GenBank/DDBJ databases">
        <title>Parallel loss of symbiosis genes in relatives of nitrogen-fixing non-legume Parasponia.</title>
        <authorList>
            <person name="Van Velzen R."/>
            <person name="Holmer R."/>
            <person name="Bu F."/>
            <person name="Rutten L."/>
            <person name="Van Zeijl A."/>
            <person name="Liu W."/>
            <person name="Santuari L."/>
            <person name="Cao Q."/>
            <person name="Sharma T."/>
            <person name="Shen D."/>
            <person name="Roswanjaya Y."/>
            <person name="Wardhani T."/>
            <person name="Kalhor M.S."/>
            <person name="Jansen J."/>
            <person name="Van den Hoogen J."/>
            <person name="Gungor B."/>
            <person name="Hartog M."/>
            <person name="Hontelez J."/>
            <person name="Verver J."/>
            <person name="Yang W.-C."/>
            <person name="Schijlen E."/>
            <person name="Repin R."/>
            <person name="Schilthuizen M."/>
            <person name="Schranz E."/>
            <person name="Heidstra R."/>
            <person name="Miyata K."/>
            <person name="Fedorova E."/>
            <person name="Kohlen W."/>
            <person name="Bisseling T."/>
            <person name="Smit S."/>
            <person name="Geurts R."/>
        </authorList>
    </citation>
    <scope>NUCLEOTIDE SEQUENCE [LARGE SCALE GENOMIC DNA]</scope>
    <source>
        <strain evidence="2">cv. RG33-2</strain>
    </source>
</reference>
<dbReference type="InParanoid" id="A0A2P5F410"/>
<comment type="caution">
    <text evidence="1">The sequence shown here is derived from an EMBL/GenBank/DDBJ whole genome shotgun (WGS) entry which is preliminary data.</text>
</comment>
<keyword evidence="2" id="KW-1185">Reference proteome</keyword>
<accession>A0A2P5F410</accession>
<dbReference type="AlphaFoldDB" id="A0A2P5F410"/>